<feature type="chain" id="PRO_5036435053" evidence="1">
    <location>
        <begin position="22"/>
        <end position="54"/>
    </location>
</feature>
<evidence type="ECO:0000313" key="3">
    <source>
        <dbReference type="EMBL" id="KAG0564514.1"/>
    </source>
</evidence>
<sequence length="54" mass="5961">MLGSQLCQWFSAMFLIHGTFGDRVTSSMVSFVLLDRLPHGNRHGSCGMKTSVSE</sequence>
<name>A0A8T0H2E5_CERPU</name>
<protein>
    <submittedName>
        <fullName evidence="3">Uncharacterized protein</fullName>
    </submittedName>
</protein>
<feature type="signal peptide" evidence="1">
    <location>
        <begin position="1"/>
        <end position="21"/>
    </location>
</feature>
<dbReference type="Proteomes" id="UP000822688">
    <property type="component" value="Chromosome 8"/>
</dbReference>
<dbReference type="EMBL" id="CM026429">
    <property type="protein sequence ID" value="KAG0564514.1"/>
    <property type="molecule type" value="Genomic_DNA"/>
</dbReference>
<keyword evidence="4" id="KW-1185">Reference proteome</keyword>
<evidence type="ECO:0000313" key="4">
    <source>
        <dbReference type="Proteomes" id="UP000822688"/>
    </source>
</evidence>
<dbReference type="AlphaFoldDB" id="A0A8T0H2E5"/>
<evidence type="ECO:0000313" key="2">
    <source>
        <dbReference type="EMBL" id="KAG0564507.1"/>
    </source>
</evidence>
<proteinExistence type="predicted"/>
<keyword evidence="1" id="KW-0732">Signal</keyword>
<reference evidence="3" key="1">
    <citation type="submission" date="2020-06" db="EMBL/GenBank/DDBJ databases">
        <title>WGS assembly of Ceratodon purpureus strain R40.</title>
        <authorList>
            <person name="Carey S.B."/>
            <person name="Jenkins J."/>
            <person name="Shu S."/>
            <person name="Lovell J.T."/>
            <person name="Sreedasyam A."/>
            <person name="Maumus F."/>
            <person name="Tiley G.P."/>
            <person name="Fernandez-Pozo N."/>
            <person name="Barry K."/>
            <person name="Chen C."/>
            <person name="Wang M."/>
            <person name="Lipzen A."/>
            <person name="Daum C."/>
            <person name="Saski C.A."/>
            <person name="Payton A.C."/>
            <person name="Mcbreen J.C."/>
            <person name="Conrad R.E."/>
            <person name="Kollar L.M."/>
            <person name="Olsson S."/>
            <person name="Huttunen S."/>
            <person name="Landis J.B."/>
            <person name="Wickett N.J."/>
            <person name="Johnson M.G."/>
            <person name="Rensing S.A."/>
            <person name="Grimwood J."/>
            <person name="Schmutz J."/>
            <person name="Mcdaniel S.F."/>
        </authorList>
    </citation>
    <scope>NUCLEOTIDE SEQUENCE</scope>
    <source>
        <strain evidence="3">R40</strain>
    </source>
</reference>
<accession>A0A8T0H2E5</accession>
<organism evidence="3 4">
    <name type="scientific">Ceratodon purpureus</name>
    <name type="common">Fire moss</name>
    <name type="synonym">Dicranum purpureum</name>
    <dbReference type="NCBI Taxonomy" id="3225"/>
    <lineage>
        <taxon>Eukaryota</taxon>
        <taxon>Viridiplantae</taxon>
        <taxon>Streptophyta</taxon>
        <taxon>Embryophyta</taxon>
        <taxon>Bryophyta</taxon>
        <taxon>Bryophytina</taxon>
        <taxon>Bryopsida</taxon>
        <taxon>Dicranidae</taxon>
        <taxon>Pseudoditrichales</taxon>
        <taxon>Ditrichaceae</taxon>
        <taxon>Ceratodon</taxon>
    </lineage>
</organism>
<evidence type="ECO:0000256" key="1">
    <source>
        <dbReference type="SAM" id="SignalP"/>
    </source>
</evidence>
<dbReference type="EMBL" id="CM026429">
    <property type="protein sequence ID" value="KAG0564507.1"/>
    <property type="molecule type" value="Genomic_DNA"/>
</dbReference>
<comment type="caution">
    <text evidence="3">The sequence shown here is derived from an EMBL/GenBank/DDBJ whole genome shotgun (WGS) entry which is preliminary data.</text>
</comment>
<gene>
    <name evidence="2" type="ORF">KC19_8G115900</name>
    <name evidence="3" type="ORF">KC19_8G116600</name>
</gene>